<reference evidence="2 3" key="1">
    <citation type="journal article" date="2014" name="Genome Announc.">
        <title>Draft genome sequences of eight enterohepatic helicobacter species isolated from both laboratory and wild rodents.</title>
        <authorList>
            <person name="Sheh A."/>
            <person name="Shen Z."/>
            <person name="Fox J.G."/>
        </authorList>
    </citation>
    <scope>NUCLEOTIDE SEQUENCE [LARGE SCALE GENOMIC DNA]</scope>
    <source>
        <strain evidence="2 3">ATCC 49320</strain>
    </source>
</reference>
<feature type="transmembrane region" description="Helical" evidence="1">
    <location>
        <begin position="6"/>
        <end position="24"/>
    </location>
</feature>
<dbReference type="EMBL" id="JRPJ02000046">
    <property type="protein sequence ID" value="TLE08574.1"/>
    <property type="molecule type" value="Genomic_DNA"/>
</dbReference>
<dbReference type="Proteomes" id="UP000029857">
    <property type="component" value="Unassembled WGS sequence"/>
</dbReference>
<name>A0A099V1M1_9HELI</name>
<keyword evidence="1" id="KW-0472">Membrane</keyword>
<keyword evidence="1" id="KW-1133">Transmembrane helix</keyword>
<evidence type="ECO:0000313" key="3">
    <source>
        <dbReference type="Proteomes" id="UP000029857"/>
    </source>
</evidence>
<keyword evidence="1" id="KW-0812">Transmembrane</keyword>
<accession>A0A099V1M1</accession>
<gene>
    <name evidence="2" type="ORF">LS79_009695</name>
</gene>
<proteinExistence type="predicted"/>
<evidence type="ECO:0000256" key="1">
    <source>
        <dbReference type="SAM" id="Phobius"/>
    </source>
</evidence>
<dbReference type="AlphaFoldDB" id="A0A099V1M1"/>
<protein>
    <submittedName>
        <fullName evidence="2">Uncharacterized protein</fullName>
    </submittedName>
</protein>
<comment type="caution">
    <text evidence="2">The sequence shown here is derived from an EMBL/GenBank/DDBJ whole genome shotgun (WGS) entry which is preliminary data.</text>
</comment>
<sequence length="101" mass="11863">MRSFVVIFSVINLIFLFIIMYLGIENKKLEAQNLALNLSVEAQNRLIKEQELQIKHYVCDIDSMKAYALKEYERAFNATKDDKTCEGRLKHLETILKSYED</sequence>
<dbReference type="RefSeq" id="WP_034580160.1">
    <property type="nucleotide sequence ID" value="NZ_FZMS01000037.1"/>
</dbReference>
<organism evidence="2 3">
    <name type="scientific">Helicobacter bilis</name>
    <dbReference type="NCBI Taxonomy" id="37372"/>
    <lineage>
        <taxon>Bacteria</taxon>
        <taxon>Pseudomonadati</taxon>
        <taxon>Campylobacterota</taxon>
        <taxon>Epsilonproteobacteria</taxon>
        <taxon>Campylobacterales</taxon>
        <taxon>Helicobacteraceae</taxon>
        <taxon>Helicobacter</taxon>
    </lineage>
</organism>
<evidence type="ECO:0000313" key="2">
    <source>
        <dbReference type="EMBL" id="TLE08574.1"/>
    </source>
</evidence>